<dbReference type="Pfam" id="PF03055">
    <property type="entry name" value="RPE65"/>
    <property type="match status" value="1"/>
</dbReference>
<dbReference type="GO" id="GO:0046872">
    <property type="term" value="F:metal ion binding"/>
    <property type="evidence" value="ECO:0007669"/>
    <property type="project" value="UniProtKB-KW"/>
</dbReference>
<dbReference type="Proteomes" id="UP001144352">
    <property type="component" value="Unassembled WGS sequence"/>
</dbReference>
<evidence type="ECO:0000256" key="8">
    <source>
        <dbReference type="PIRSR" id="PIRSR604294-1"/>
    </source>
</evidence>
<feature type="binding site" evidence="8">
    <location>
        <position position="506"/>
    </location>
    <ligand>
        <name>Fe cation</name>
        <dbReference type="ChEBI" id="CHEBI:24875"/>
        <note>catalytic</note>
    </ligand>
</feature>
<feature type="binding site" evidence="8">
    <location>
        <position position="254"/>
    </location>
    <ligand>
        <name>Fe cation</name>
        <dbReference type="ChEBI" id="CHEBI:24875"/>
        <note>catalytic</note>
    </ligand>
</feature>
<dbReference type="EMBL" id="BSDS01000002">
    <property type="protein sequence ID" value="GLI39795.1"/>
    <property type="molecule type" value="Genomic_DNA"/>
</dbReference>
<proteinExistence type="inferred from homology"/>
<comment type="subcellular location">
    <subcellularLocation>
        <location evidence="1">Cell envelope</location>
    </subcellularLocation>
</comment>
<dbReference type="InterPro" id="IPR019546">
    <property type="entry name" value="TAT_signal_bac_arc"/>
</dbReference>
<comment type="cofactor">
    <cofactor evidence="8">
        <name>Fe(2+)</name>
        <dbReference type="ChEBI" id="CHEBI:29033"/>
    </cofactor>
    <text evidence="8">Binds 1 Fe(2+) ion per subunit.</text>
</comment>
<name>A0A9W6LE91_9BACT</name>
<comment type="subunit">
    <text evidence="3">Heterodimer of a large and a small subunit.</text>
</comment>
<keyword evidence="4 8" id="KW-0479">Metal-binding</keyword>
<sequence>MTINRRDFLKLAGAGGLALAMPGCAGNLPLPKEVFPDFGDSGRPWLGLATSLREEHDYEARIEGTIPSSLRGTLYRNGPALFDRGGLRKRTLLDGDGMVQSFSIHDGGVLYRNRYVRTEKFVAEEAAGRFLYPTWSTQKPGGFWGNFWQAGSVPNQAGVTVYWWRGKLYAFDEGNIPYKLDPESLATAGPSNLGLIPGTAYYSAHPKLDPHTGEWLHFGVKYGPRPLLHLTTFGADGSLRRHRTFPLPRFVYMHDWIVSGRYLILSLHPVEIEFWGFLLGFRSLFASLRWRPERGNLLMIVEREGEGKPRLVETEACYMWHSFNAYEEGGETVADFIGYRNPDHFVGDDPVISAVMEGRRGHYEFPGEIMRYRIDPVRCTVRRETLNPGSCEWPRIDERLRFRRHRFGYAVKCLPGEFFWSIVVRVDFLSGTTDEYSFGRGKYCTEAVFVPKPGNSGDAAGDGWLLTEVYDSHTRKNFLAILDAGRVAEGPLAIAHLTHHVPFSYHGWWHPSRASSGDI</sequence>
<dbReference type="PANTHER" id="PTHR10543:SF89">
    <property type="entry name" value="CAROTENOID 9,10(9',10')-CLEAVAGE DIOXYGENASE 1"/>
    <property type="match status" value="1"/>
</dbReference>
<feature type="binding site" evidence="8">
    <location>
        <position position="205"/>
    </location>
    <ligand>
        <name>Fe cation</name>
        <dbReference type="ChEBI" id="CHEBI:24875"/>
        <note>catalytic</note>
    </ligand>
</feature>
<evidence type="ECO:0000256" key="3">
    <source>
        <dbReference type="ARBA" id="ARBA00011771"/>
    </source>
</evidence>
<reference evidence="9" key="1">
    <citation type="submission" date="2022-12" db="EMBL/GenBank/DDBJ databases">
        <title>Reference genome sequencing for broad-spectrum identification of bacterial and archaeal isolates by mass spectrometry.</title>
        <authorList>
            <person name="Sekiguchi Y."/>
            <person name="Tourlousse D.M."/>
        </authorList>
    </citation>
    <scope>NUCLEOTIDE SEQUENCE</scope>
    <source>
        <strain evidence="9">H2</strain>
    </source>
</reference>
<dbReference type="GO" id="GO:0010436">
    <property type="term" value="F:carotenoid dioxygenase activity"/>
    <property type="evidence" value="ECO:0007669"/>
    <property type="project" value="TreeGrafter"/>
</dbReference>
<evidence type="ECO:0000256" key="2">
    <source>
        <dbReference type="ARBA" id="ARBA00006787"/>
    </source>
</evidence>
<keyword evidence="9" id="KW-0223">Dioxygenase</keyword>
<evidence type="ECO:0000256" key="1">
    <source>
        <dbReference type="ARBA" id="ARBA00004196"/>
    </source>
</evidence>
<evidence type="ECO:0000256" key="4">
    <source>
        <dbReference type="ARBA" id="ARBA00022723"/>
    </source>
</evidence>
<dbReference type="GO" id="GO:0051536">
    <property type="term" value="F:iron-sulfur cluster binding"/>
    <property type="evidence" value="ECO:0007669"/>
    <property type="project" value="UniProtKB-KW"/>
</dbReference>
<keyword evidence="7" id="KW-0411">Iron-sulfur</keyword>
<comment type="caution">
    <text evidence="9">The sequence shown here is derived from an EMBL/GenBank/DDBJ whole genome shotgun (WGS) entry which is preliminary data.</text>
</comment>
<accession>A0A9W6LE91</accession>
<comment type="similarity">
    <text evidence="2">Belongs to the carotenoid oxygenase family.</text>
</comment>
<dbReference type="Pfam" id="PF10518">
    <property type="entry name" value="TAT_signal"/>
    <property type="match status" value="1"/>
</dbReference>
<evidence type="ECO:0000256" key="6">
    <source>
        <dbReference type="ARBA" id="ARBA00023004"/>
    </source>
</evidence>
<evidence type="ECO:0000313" key="9">
    <source>
        <dbReference type="EMBL" id="GLI39795.1"/>
    </source>
</evidence>
<evidence type="ECO:0000256" key="7">
    <source>
        <dbReference type="ARBA" id="ARBA00023014"/>
    </source>
</evidence>
<dbReference type="AlphaFoldDB" id="A0A9W6LE91"/>
<keyword evidence="5" id="KW-0560">Oxidoreductase</keyword>
<dbReference type="GO" id="GO:0030313">
    <property type="term" value="C:cell envelope"/>
    <property type="evidence" value="ECO:0007669"/>
    <property type="project" value="UniProtKB-SubCell"/>
</dbReference>
<keyword evidence="10" id="KW-1185">Reference proteome</keyword>
<dbReference type="PROSITE" id="PS51318">
    <property type="entry name" value="TAT"/>
    <property type="match status" value="1"/>
</dbReference>
<dbReference type="PANTHER" id="PTHR10543">
    <property type="entry name" value="BETA-CAROTENE DIOXYGENASE"/>
    <property type="match status" value="1"/>
</dbReference>
<dbReference type="InterPro" id="IPR006311">
    <property type="entry name" value="TAT_signal"/>
</dbReference>
<organism evidence="9 10">
    <name type="scientific">Geobacter hydrogenophilus</name>
    <dbReference type="NCBI Taxonomy" id="40983"/>
    <lineage>
        <taxon>Bacteria</taxon>
        <taxon>Pseudomonadati</taxon>
        <taxon>Thermodesulfobacteriota</taxon>
        <taxon>Desulfuromonadia</taxon>
        <taxon>Geobacterales</taxon>
        <taxon>Geobacteraceae</taxon>
        <taxon>Geobacter</taxon>
    </lineage>
</organism>
<protein>
    <submittedName>
        <fullName evidence="9">Dioxygenase</fullName>
    </submittedName>
</protein>
<gene>
    <name evidence="9" type="ORF">GHYDROH2_32960</name>
</gene>
<evidence type="ECO:0000256" key="5">
    <source>
        <dbReference type="ARBA" id="ARBA00023002"/>
    </source>
</evidence>
<evidence type="ECO:0000313" key="10">
    <source>
        <dbReference type="Proteomes" id="UP001144352"/>
    </source>
</evidence>
<dbReference type="NCBIfam" id="TIGR01409">
    <property type="entry name" value="TAT_signal_seq"/>
    <property type="match status" value="1"/>
</dbReference>
<dbReference type="InterPro" id="IPR004294">
    <property type="entry name" value="Carotenoid_Oase"/>
</dbReference>
<dbReference type="GO" id="GO:0016121">
    <property type="term" value="P:carotene catabolic process"/>
    <property type="evidence" value="ECO:0007669"/>
    <property type="project" value="TreeGrafter"/>
</dbReference>
<keyword evidence="6 8" id="KW-0408">Iron</keyword>
<dbReference type="RefSeq" id="WP_214184629.1">
    <property type="nucleotide sequence ID" value="NZ_BSDS01000002.1"/>
</dbReference>
<feature type="binding site" evidence="8">
    <location>
        <position position="321"/>
    </location>
    <ligand>
        <name>Fe cation</name>
        <dbReference type="ChEBI" id="CHEBI:24875"/>
        <note>catalytic</note>
    </ligand>
</feature>